<name>A0A8X6VFW8_TRICX</name>
<protein>
    <submittedName>
        <fullName evidence="1">Uncharacterized protein</fullName>
    </submittedName>
</protein>
<organism evidence="1 2">
    <name type="scientific">Trichonephila clavipes</name>
    <name type="common">Golden silk orbweaver</name>
    <name type="synonym">Nephila clavipes</name>
    <dbReference type="NCBI Taxonomy" id="2585209"/>
    <lineage>
        <taxon>Eukaryota</taxon>
        <taxon>Metazoa</taxon>
        <taxon>Ecdysozoa</taxon>
        <taxon>Arthropoda</taxon>
        <taxon>Chelicerata</taxon>
        <taxon>Arachnida</taxon>
        <taxon>Araneae</taxon>
        <taxon>Araneomorphae</taxon>
        <taxon>Entelegynae</taxon>
        <taxon>Araneoidea</taxon>
        <taxon>Nephilidae</taxon>
        <taxon>Trichonephila</taxon>
    </lineage>
</organism>
<proteinExistence type="predicted"/>
<evidence type="ECO:0000313" key="1">
    <source>
        <dbReference type="EMBL" id="GFY04550.1"/>
    </source>
</evidence>
<accession>A0A8X6VFW8</accession>
<sequence length="109" mass="12660">MLPWLVRSPDLSPIENVNHWTTTPASSTATSNRHSIDATIPHSDIRHLSWCMYCAFENYSSARFVFNFADRHGCLSQNMKIVMRSCYVWFFTPWSSTVHLATLRENYLS</sequence>
<evidence type="ECO:0000313" key="2">
    <source>
        <dbReference type="Proteomes" id="UP000887159"/>
    </source>
</evidence>
<dbReference type="EMBL" id="BMAU01021244">
    <property type="protein sequence ID" value="GFY04550.1"/>
    <property type="molecule type" value="Genomic_DNA"/>
</dbReference>
<reference evidence="1" key="1">
    <citation type="submission" date="2020-08" db="EMBL/GenBank/DDBJ databases">
        <title>Multicomponent nature underlies the extraordinary mechanical properties of spider dragline silk.</title>
        <authorList>
            <person name="Kono N."/>
            <person name="Nakamura H."/>
            <person name="Mori M."/>
            <person name="Yoshida Y."/>
            <person name="Ohtoshi R."/>
            <person name="Malay A.D."/>
            <person name="Moran D.A.P."/>
            <person name="Tomita M."/>
            <person name="Numata K."/>
            <person name="Arakawa K."/>
        </authorList>
    </citation>
    <scope>NUCLEOTIDE SEQUENCE</scope>
</reference>
<keyword evidence="2" id="KW-1185">Reference proteome</keyword>
<dbReference type="AlphaFoldDB" id="A0A8X6VFW8"/>
<gene>
    <name evidence="1" type="ORF">TNCV_4416351</name>
</gene>
<comment type="caution">
    <text evidence="1">The sequence shown here is derived from an EMBL/GenBank/DDBJ whole genome shotgun (WGS) entry which is preliminary data.</text>
</comment>
<dbReference type="Proteomes" id="UP000887159">
    <property type="component" value="Unassembled WGS sequence"/>
</dbReference>